<accession>A0A183J907</accession>
<dbReference type="AlphaFoldDB" id="A0A183J907"/>
<dbReference type="GO" id="GO:0048284">
    <property type="term" value="P:organelle fusion"/>
    <property type="evidence" value="ECO:0007669"/>
    <property type="project" value="TreeGrafter"/>
</dbReference>
<dbReference type="GO" id="GO:0007032">
    <property type="term" value="P:endosome organization"/>
    <property type="evidence" value="ECO:0007669"/>
    <property type="project" value="TreeGrafter"/>
</dbReference>
<keyword evidence="6" id="KW-1185">Reference proteome</keyword>
<evidence type="ECO:0000256" key="1">
    <source>
        <dbReference type="ARBA" id="ARBA00004492"/>
    </source>
</evidence>
<dbReference type="EMBL" id="UZAM01017536">
    <property type="protein sequence ID" value="VDP47568.1"/>
    <property type="molecule type" value="Genomic_DNA"/>
</dbReference>
<keyword evidence="4" id="KW-0862">Zinc</keyword>
<gene>
    <name evidence="5" type="ORF">SBAD_LOCUS12355</name>
</gene>
<evidence type="ECO:0000256" key="3">
    <source>
        <dbReference type="ARBA" id="ARBA00022771"/>
    </source>
</evidence>
<evidence type="ECO:0000313" key="5">
    <source>
        <dbReference type="EMBL" id="VDP47568.1"/>
    </source>
</evidence>
<proteinExistence type="predicted"/>
<protein>
    <submittedName>
        <fullName evidence="7">Vacuolar protein sorting-associated protein 18 homolog</fullName>
    </submittedName>
</protein>
<keyword evidence="3" id="KW-0863">Zinc-finger</keyword>
<dbReference type="GO" id="GO:0031902">
    <property type="term" value="C:late endosome membrane"/>
    <property type="evidence" value="ECO:0007669"/>
    <property type="project" value="UniProtKB-SubCell"/>
</dbReference>
<evidence type="ECO:0000256" key="4">
    <source>
        <dbReference type="ARBA" id="ARBA00022833"/>
    </source>
</evidence>
<reference evidence="5 6" key="2">
    <citation type="submission" date="2018-11" db="EMBL/GenBank/DDBJ databases">
        <authorList>
            <consortium name="Pathogen Informatics"/>
        </authorList>
    </citation>
    <scope>NUCLEOTIDE SEQUENCE [LARGE SCALE GENOMIC DNA]</scope>
</reference>
<evidence type="ECO:0000313" key="6">
    <source>
        <dbReference type="Proteomes" id="UP000270296"/>
    </source>
</evidence>
<evidence type="ECO:0000313" key="7">
    <source>
        <dbReference type="WBParaSite" id="SBAD_0001276101-mRNA-1"/>
    </source>
</evidence>
<dbReference type="GO" id="GO:0007033">
    <property type="term" value="P:vacuole organization"/>
    <property type="evidence" value="ECO:0007669"/>
    <property type="project" value="TreeGrafter"/>
</dbReference>
<dbReference type="PANTHER" id="PTHR23323">
    <property type="entry name" value="VACUOLAR PROTEIN SORTING-ASSOCIATED PROTEIN"/>
    <property type="match status" value="1"/>
</dbReference>
<reference evidence="7" key="1">
    <citation type="submission" date="2016-06" db="UniProtKB">
        <authorList>
            <consortium name="WormBaseParasite"/>
        </authorList>
    </citation>
    <scope>IDENTIFICATION</scope>
</reference>
<dbReference type="GO" id="GO:0008270">
    <property type="term" value="F:zinc ion binding"/>
    <property type="evidence" value="ECO:0007669"/>
    <property type="project" value="UniProtKB-KW"/>
</dbReference>
<comment type="subcellular location">
    <subcellularLocation>
        <location evidence="1">Late endosome membrane</location>
        <topology evidence="1">Peripheral membrane protein</topology>
        <orientation evidence="1">Cytoplasmic side</orientation>
    </subcellularLocation>
</comment>
<evidence type="ECO:0000256" key="2">
    <source>
        <dbReference type="ARBA" id="ARBA00022723"/>
    </source>
</evidence>
<dbReference type="GO" id="GO:0030674">
    <property type="term" value="F:protein-macromolecule adaptor activity"/>
    <property type="evidence" value="ECO:0007669"/>
    <property type="project" value="TreeGrafter"/>
</dbReference>
<keyword evidence="2" id="KW-0479">Metal-binding</keyword>
<dbReference type="WBParaSite" id="SBAD_0001276101-mRNA-1">
    <property type="protein sequence ID" value="SBAD_0001276101-mRNA-1"/>
    <property type="gene ID" value="SBAD_0001276101"/>
</dbReference>
<name>A0A183J907_9BILA</name>
<dbReference type="GO" id="GO:0006904">
    <property type="term" value="P:vesicle docking involved in exocytosis"/>
    <property type="evidence" value="ECO:0007669"/>
    <property type="project" value="TreeGrafter"/>
</dbReference>
<dbReference type="PANTHER" id="PTHR23323:SF26">
    <property type="entry name" value="VACUOLAR PROTEIN SORTING-ASSOCIATED PROTEIN 18 HOMOLOG"/>
    <property type="match status" value="1"/>
</dbReference>
<dbReference type="Proteomes" id="UP000270296">
    <property type="component" value="Unassembled WGS sequence"/>
</dbReference>
<organism evidence="7">
    <name type="scientific">Soboliphyme baturini</name>
    <dbReference type="NCBI Taxonomy" id="241478"/>
    <lineage>
        <taxon>Eukaryota</taxon>
        <taxon>Metazoa</taxon>
        <taxon>Ecdysozoa</taxon>
        <taxon>Nematoda</taxon>
        <taxon>Enoplea</taxon>
        <taxon>Dorylaimia</taxon>
        <taxon>Dioctophymatida</taxon>
        <taxon>Dioctophymatoidea</taxon>
        <taxon>Soboliphymatidae</taxon>
        <taxon>Soboliphyme</taxon>
    </lineage>
</organism>
<dbReference type="OrthoDB" id="1845386at2759"/>
<sequence length="144" mass="16802">LNFRNVWKYFLAQNDFISARKYAASNRHNLDVVLKKQADQLFEDKKFVAAAEIYAMTQTPFEEVVLKFLQLDDKNGLKTFFLKKLDTFSPTEVLLSNPGAVKQLLYSHGDLETLVYVFGLLKGEFFFYQLFAFCHVNFDDEQYA</sequence>
<dbReference type="GO" id="GO:0030897">
    <property type="term" value="C:HOPS complex"/>
    <property type="evidence" value="ECO:0007669"/>
    <property type="project" value="TreeGrafter"/>
</dbReference>